<dbReference type="GO" id="GO:0004252">
    <property type="term" value="F:serine-type endopeptidase activity"/>
    <property type="evidence" value="ECO:0007669"/>
    <property type="project" value="InterPro"/>
</dbReference>
<dbReference type="AlphaFoldDB" id="A0AA88URC0"/>
<evidence type="ECO:0000313" key="4">
    <source>
        <dbReference type="Proteomes" id="UP001187471"/>
    </source>
</evidence>
<proteinExistence type="predicted"/>
<comment type="caution">
    <text evidence="3">The sequence shown here is derived from an EMBL/GenBank/DDBJ whole genome shotgun (WGS) entry which is preliminary data.</text>
</comment>
<evidence type="ECO:0000256" key="1">
    <source>
        <dbReference type="SAM" id="MobiDB-lite"/>
    </source>
</evidence>
<name>A0AA88URC0_9ASTE</name>
<evidence type="ECO:0000259" key="2">
    <source>
        <dbReference type="Pfam" id="PF02897"/>
    </source>
</evidence>
<dbReference type="Proteomes" id="UP001187471">
    <property type="component" value="Unassembled WGS sequence"/>
</dbReference>
<accession>A0AA88URC0</accession>
<dbReference type="SUPFAM" id="SSF50993">
    <property type="entry name" value="Peptidase/esterase 'gauge' domain"/>
    <property type="match status" value="1"/>
</dbReference>
<feature type="compositionally biased region" description="Low complexity" evidence="1">
    <location>
        <begin position="39"/>
        <end position="88"/>
    </location>
</feature>
<feature type="region of interest" description="Disordered" evidence="1">
    <location>
        <begin position="28"/>
        <end position="102"/>
    </location>
</feature>
<feature type="domain" description="Peptidase S9A N-terminal" evidence="2">
    <location>
        <begin position="100"/>
        <end position="133"/>
    </location>
</feature>
<dbReference type="InterPro" id="IPR023302">
    <property type="entry name" value="Pept_S9A_N"/>
</dbReference>
<sequence>MKVRARGIPRQLELVAHQSWSIGGVVRLSPAFTQKPNPTTSTSTSTSTSRQHSSSSSYSTAALPSPSNRNCSSRSHSLPLRSPHSSPPMTSAGATPSMLPPVAKKVRHEMKMFGDVRIDDYYWLRDDSRSDPEG</sequence>
<organism evidence="3 4">
    <name type="scientific">Escallonia rubra</name>
    <dbReference type="NCBI Taxonomy" id="112253"/>
    <lineage>
        <taxon>Eukaryota</taxon>
        <taxon>Viridiplantae</taxon>
        <taxon>Streptophyta</taxon>
        <taxon>Embryophyta</taxon>
        <taxon>Tracheophyta</taxon>
        <taxon>Spermatophyta</taxon>
        <taxon>Magnoliopsida</taxon>
        <taxon>eudicotyledons</taxon>
        <taxon>Gunneridae</taxon>
        <taxon>Pentapetalae</taxon>
        <taxon>asterids</taxon>
        <taxon>campanulids</taxon>
        <taxon>Escalloniales</taxon>
        <taxon>Escalloniaceae</taxon>
        <taxon>Escallonia</taxon>
    </lineage>
</organism>
<protein>
    <recommendedName>
        <fullName evidence="2">Peptidase S9A N-terminal domain-containing protein</fullName>
    </recommendedName>
</protein>
<dbReference type="EMBL" id="JAVXUO010000114">
    <property type="protein sequence ID" value="KAK2995295.1"/>
    <property type="molecule type" value="Genomic_DNA"/>
</dbReference>
<evidence type="ECO:0000313" key="3">
    <source>
        <dbReference type="EMBL" id="KAK2995295.1"/>
    </source>
</evidence>
<gene>
    <name evidence="3" type="ORF">RJ640_013504</name>
</gene>
<reference evidence="3" key="1">
    <citation type="submission" date="2022-12" db="EMBL/GenBank/DDBJ databases">
        <title>Draft genome assemblies for two species of Escallonia (Escalloniales).</title>
        <authorList>
            <person name="Chanderbali A."/>
            <person name="Dervinis C."/>
            <person name="Anghel I."/>
            <person name="Soltis D."/>
            <person name="Soltis P."/>
            <person name="Zapata F."/>
        </authorList>
    </citation>
    <scope>NUCLEOTIDE SEQUENCE</scope>
    <source>
        <strain evidence="3">UCBG92.1500</strain>
        <tissue evidence="3">Leaf</tissue>
    </source>
</reference>
<keyword evidence="4" id="KW-1185">Reference proteome</keyword>
<dbReference type="Pfam" id="PF02897">
    <property type="entry name" value="Peptidase_S9_N"/>
    <property type="match status" value="1"/>
</dbReference>